<keyword evidence="3" id="KW-1185">Reference proteome</keyword>
<evidence type="ECO:0000313" key="2">
    <source>
        <dbReference type="EMBL" id="KAF7430480.1"/>
    </source>
</evidence>
<comment type="caution">
    <text evidence="2">The sequence shown here is derived from an EMBL/GenBank/DDBJ whole genome shotgun (WGS) entry which is preliminary data.</text>
</comment>
<protein>
    <submittedName>
        <fullName evidence="2">Uncharacterized protein</fullName>
    </submittedName>
</protein>
<feature type="region of interest" description="Disordered" evidence="1">
    <location>
        <begin position="306"/>
        <end position="345"/>
    </location>
</feature>
<feature type="region of interest" description="Disordered" evidence="1">
    <location>
        <begin position="447"/>
        <end position="477"/>
    </location>
</feature>
<evidence type="ECO:0000313" key="3">
    <source>
        <dbReference type="Proteomes" id="UP000623687"/>
    </source>
</evidence>
<dbReference type="OrthoDB" id="3237250at2759"/>
<dbReference type="Proteomes" id="UP000623687">
    <property type="component" value="Unassembled WGS sequence"/>
</dbReference>
<dbReference type="RefSeq" id="XP_036631758.1">
    <property type="nucleotide sequence ID" value="XM_036775739.1"/>
</dbReference>
<accession>A0A8H6ZW80</accession>
<reference evidence="2" key="1">
    <citation type="submission" date="2019-07" db="EMBL/GenBank/DDBJ databases">
        <authorList>
            <person name="Palmer J.M."/>
        </authorList>
    </citation>
    <scope>NUCLEOTIDE SEQUENCE</scope>
    <source>
        <strain evidence="2">PC9</strain>
    </source>
</reference>
<proteinExistence type="predicted"/>
<organism evidence="2 3">
    <name type="scientific">Pleurotus ostreatus</name>
    <name type="common">Oyster mushroom</name>
    <name type="synonym">White-rot fungus</name>
    <dbReference type="NCBI Taxonomy" id="5322"/>
    <lineage>
        <taxon>Eukaryota</taxon>
        <taxon>Fungi</taxon>
        <taxon>Dikarya</taxon>
        <taxon>Basidiomycota</taxon>
        <taxon>Agaricomycotina</taxon>
        <taxon>Agaricomycetes</taxon>
        <taxon>Agaricomycetidae</taxon>
        <taxon>Agaricales</taxon>
        <taxon>Pleurotineae</taxon>
        <taxon>Pleurotaceae</taxon>
        <taxon>Pleurotus</taxon>
    </lineage>
</organism>
<sequence>MPVDTHIQPESFSFARIHGGHYTVVNSRTEVVPTPPATMIHYMEDDLSIFKQPNWLTNMFPYLALIPKHHSWSGPLFQPLHVSLSSLKFWKTRDGCYVLVKTTRDTWRALEYALQRFIKYLLNEVRGVSSSFAFYSFPSQYGYSFKHPTPEEARDCCMQSRDAFLPLIALATFCVILAERHERALPTFRWRDFVSSAARLHPQFIADLEASVIGSTHALRQGGFIDINTCDFLDDIPSLFPYNMPLYFYWGPENKTPYPPPAIRGWGAYLIPKEVYNPIRKDFPWATGVAQRMPLIASTAIFKGRPVSPSAPSDPSSGAKWGPPPSPIASSSAVPSFVVDQGTSQRPGELMSEFFARREKHFERYVLKETQTQRQARLAREEAASHQQIPGRRGALVFYWEDVDGIRIRRFGTRDPSLWLRYSHNQRRYNSAFDEWDLCSEFAPEEGASELGDYDDSDDDDIPHADPAADNTDVRRSDDIDASAIPSAFTIHLDDDPLLSLMTQRGPNPEMRHLYSLDQESAPLDSDLASEMPEFSALQVAYEIFGFTDSEEDQGQSSGSQVDWALVKKCMGVSWKDVGGYVDAKTVSHLCKFFLCLTTASSWLDMPQGLLDIRQADSIVSSYWMGDIPFHLEPNGDAVSYVFGSSARLQVVVTNPLAVLYVARCHRDWDSHSVSTVATNLAGIGFPFSLRLSTGAGSVPMSTSEGNNALGYRPANYIPNKWDYCAYVTRRDALLKSPRGCSALMTGGLVGRMARALIPPDFFSALLSSEDIDPALFSPLTSAELDLICGVYCQETGQVSSKGEKQVTRKSWWPPHHLWVKQQFGLAQWTNDAEAWYQRRHEKLSSGNFEAADLMNGPSWRSALRHTPAAKKLISQMEGLAAAYIRSRMVL</sequence>
<evidence type="ECO:0000256" key="1">
    <source>
        <dbReference type="SAM" id="MobiDB-lite"/>
    </source>
</evidence>
<dbReference type="EMBL" id="JACETU010000004">
    <property type="protein sequence ID" value="KAF7430480.1"/>
    <property type="molecule type" value="Genomic_DNA"/>
</dbReference>
<feature type="compositionally biased region" description="Low complexity" evidence="1">
    <location>
        <begin position="306"/>
        <end position="317"/>
    </location>
</feature>
<feature type="compositionally biased region" description="Acidic residues" evidence="1">
    <location>
        <begin position="447"/>
        <end position="461"/>
    </location>
</feature>
<dbReference type="VEuPathDB" id="FungiDB:PC9H_006188"/>
<dbReference type="GeneID" id="59376006"/>
<name>A0A8H6ZW80_PLEOS</name>
<gene>
    <name evidence="2" type="ORF">PC9H_006188</name>
</gene>
<dbReference type="AlphaFoldDB" id="A0A8H6ZW80"/>